<accession>C5BVT4</accession>
<dbReference type="EMBL" id="CP001618">
    <property type="protein sequence ID" value="ACQ78524.1"/>
    <property type="molecule type" value="Genomic_DNA"/>
</dbReference>
<keyword evidence="4" id="KW-1185">Reference proteome</keyword>
<dbReference type="Proteomes" id="UP000007962">
    <property type="component" value="Chromosome"/>
</dbReference>
<name>C5BVT4_BEUC1</name>
<evidence type="ECO:0000256" key="1">
    <source>
        <dbReference type="SAM" id="Phobius"/>
    </source>
</evidence>
<dbReference type="KEGG" id="bcv:Bcav_0259"/>
<feature type="chain" id="PRO_5002949102" description="Lipoprotein" evidence="2">
    <location>
        <begin position="23"/>
        <end position="299"/>
    </location>
</feature>
<evidence type="ECO:0000313" key="3">
    <source>
        <dbReference type="EMBL" id="ACQ78524.1"/>
    </source>
</evidence>
<dbReference type="RefSeq" id="WP_012725304.1">
    <property type="nucleotide sequence ID" value="NC_012669.1"/>
</dbReference>
<dbReference type="OrthoDB" id="4832777at2"/>
<keyword evidence="1" id="KW-1133">Transmembrane helix</keyword>
<proteinExistence type="predicted"/>
<dbReference type="AlphaFoldDB" id="C5BVT4"/>
<evidence type="ECO:0000313" key="4">
    <source>
        <dbReference type="Proteomes" id="UP000007962"/>
    </source>
</evidence>
<keyword evidence="1" id="KW-0472">Membrane</keyword>
<reference evidence="3 4" key="1">
    <citation type="journal article" date="2009" name="Stand. Genomic Sci.">
        <title>Complete genome sequence of Beutenbergia cavernae type strain (HKI 0122).</title>
        <authorList>
            <person name="Land M."/>
            <person name="Pukall R."/>
            <person name="Abt B."/>
            <person name="Goker M."/>
            <person name="Rohde M."/>
            <person name="Glavina Del Rio T."/>
            <person name="Tice H."/>
            <person name="Copeland A."/>
            <person name="Cheng J.F."/>
            <person name="Lucas S."/>
            <person name="Chen F."/>
            <person name="Nolan M."/>
            <person name="Bruce D."/>
            <person name="Goodwin L."/>
            <person name="Pitluck S."/>
            <person name="Ivanova N."/>
            <person name="Mavromatis K."/>
            <person name="Ovchinnikova G."/>
            <person name="Pati A."/>
            <person name="Chen A."/>
            <person name="Palaniappan K."/>
            <person name="Hauser L."/>
            <person name="Chang Y.J."/>
            <person name="Jefferies C.C."/>
            <person name="Saunders E."/>
            <person name="Brettin T."/>
            <person name="Detter J.C."/>
            <person name="Han C."/>
            <person name="Chain P."/>
            <person name="Bristow J."/>
            <person name="Eisen J.A."/>
            <person name="Markowitz V."/>
            <person name="Hugenholtz P."/>
            <person name="Kyrpides N.C."/>
            <person name="Klenk H.P."/>
            <person name="Lapidus A."/>
        </authorList>
    </citation>
    <scope>NUCLEOTIDE SEQUENCE [LARGE SCALE GENOMIC DNA]</scope>
    <source>
        <strain evidence="4">ATCC BAA-8 / DSM 12333 / NBRC 16432</strain>
    </source>
</reference>
<sequence>MTRRPAARAARIGAAMTTAALAVVGLPACSLIAPGDPIGPVTVCGTEPAPGAGDPGDAEILLRAGFLIPGGPPRYVVYTDGAVFLVGLPEADADAAAVDAPDGAVAAAAPALAVAPVPQSDLDEGAYAGALPRCALDQLEEYGDELAGLVERLGGELGAPTITDQGTSELEYRPPDGEPVVASAYALGEEHGTEGVDREQRRARELMVALAEVVHVNATALGAVRVDHVEVHAYADDADQVDWPLETPLAEIVEIGDCGELTGADAAALVEAEGADHDFTPNGGYVSINVLAPGESACT</sequence>
<gene>
    <name evidence="3" type="ordered locus">Bcav_0259</name>
</gene>
<dbReference type="STRING" id="471853.Bcav_0259"/>
<feature type="signal peptide" evidence="2">
    <location>
        <begin position="1"/>
        <end position="22"/>
    </location>
</feature>
<organism evidence="3 4">
    <name type="scientific">Beutenbergia cavernae (strain ATCC BAA-8 / DSM 12333 / CCUG 43141 / JCM 11478 / NBRC 16432 / NCIMB 13614 / HKI 0122)</name>
    <dbReference type="NCBI Taxonomy" id="471853"/>
    <lineage>
        <taxon>Bacteria</taxon>
        <taxon>Bacillati</taxon>
        <taxon>Actinomycetota</taxon>
        <taxon>Actinomycetes</taxon>
        <taxon>Micrococcales</taxon>
        <taxon>Beutenbergiaceae</taxon>
        <taxon>Beutenbergia</taxon>
    </lineage>
</organism>
<protein>
    <recommendedName>
        <fullName evidence="5">Lipoprotein</fullName>
    </recommendedName>
</protein>
<feature type="transmembrane region" description="Helical" evidence="1">
    <location>
        <begin position="12"/>
        <end position="33"/>
    </location>
</feature>
<keyword evidence="1" id="KW-0812">Transmembrane</keyword>
<dbReference type="eggNOG" id="ENOG50345KT">
    <property type="taxonomic scope" value="Bacteria"/>
</dbReference>
<keyword evidence="2" id="KW-0732">Signal</keyword>
<evidence type="ECO:0000256" key="2">
    <source>
        <dbReference type="SAM" id="SignalP"/>
    </source>
</evidence>
<evidence type="ECO:0008006" key="5">
    <source>
        <dbReference type="Google" id="ProtNLM"/>
    </source>
</evidence>
<dbReference type="HOGENOM" id="CLU_945480_0_0_11"/>